<dbReference type="CDD" id="cd00130">
    <property type="entry name" value="PAS"/>
    <property type="match status" value="1"/>
</dbReference>
<accession>A0A7S1GEI1</accession>
<dbReference type="SUPFAM" id="SSF55785">
    <property type="entry name" value="PYP-like sensor domain (PAS domain)"/>
    <property type="match status" value="1"/>
</dbReference>
<reference evidence="2" key="1">
    <citation type="submission" date="2021-01" db="EMBL/GenBank/DDBJ databases">
        <authorList>
            <person name="Corre E."/>
            <person name="Pelletier E."/>
            <person name="Niang G."/>
            <person name="Scheremetjew M."/>
            <person name="Finn R."/>
            <person name="Kale V."/>
            <person name="Holt S."/>
            <person name="Cochrane G."/>
            <person name="Meng A."/>
            <person name="Brown T."/>
            <person name="Cohen L."/>
        </authorList>
    </citation>
    <scope>NUCLEOTIDE SEQUENCE</scope>
    <source>
        <strain evidence="2">FE60</strain>
    </source>
</reference>
<dbReference type="Pfam" id="PF13426">
    <property type="entry name" value="PAS_9"/>
    <property type="match status" value="1"/>
</dbReference>
<dbReference type="InterPro" id="IPR035965">
    <property type="entry name" value="PAS-like_dom_sf"/>
</dbReference>
<dbReference type="NCBIfam" id="TIGR00229">
    <property type="entry name" value="sensory_box"/>
    <property type="match status" value="1"/>
</dbReference>
<name>A0A7S1GEI1_9STRA</name>
<feature type="domain" description="PAS" evidence="1">
    <location>
        <begin position="109"/>
        <end position="210"/>
    </location>
</feature>
<protein>
    <recommendedName>
        <fullName evidence="1">PAS domain-containing protein</fullName>
    </recommendedName>
</protein>
<dbReference type="AlphaFoldDB" id="A0A7S1GEI1"/>
<organism evidence="2">
    <name type="scientific">Skeletonema marinoi</name>
    <dbReference type="NCBI Taxonomy" id="267567"/>
    <lineage>
        <taxon>Eukaryota</taxon>
        <taxon>Sar</taxon>
        <taxon>Stramenopiles</taxon>
        <taxon>Ochrophyta</taxon>
        <taxon>Bacillariophyta</taxon>
        <taxon>Coscinodiscophyceae</taxon>
        <taxon>Thalassiosirophycidae</taxon>
        <taxon>Thalassiosirales</taxon>
        <taxon>Skeletonemataceae</taxon>
        <taxon>Skeletonema</taxon>
        <taxon>Skeletonema marinoi-dohrnii complex</taxon>
    </lineage>
</organism>
<dbReference type="InterPro" id="IPR000014">
    <property type="entry name" value="PAS"/>
</dbReference>
<proteinExistence type="predicted"/>
<dbReference type="Gene3D" id="3.30.450.20">
    <property type="entry name" value="PAS domain"/>
    <property type="match status" value="1"/>
</dbReference>
<evidence type="ECO:0000259" key="1">
    <source>
        <dbReference type="Pfam" id="PF13426"/>
    </source>
</evidence>
<sequence>MQSFAHSDSLYSDFSSDDTSPLIDERILKHLTDYNPSDLDAQLLRSRLPPQIKLTDLGAAVGVPKRVKRTMPRMEVDVEDVVVRNKTRPLPITINDIDSSHLEEDARAIVVTETKSPFRVTQVNSSWEALCGYQREECKGRPLGSLLNGPETDKMAATALVSNLLSGEEAGVILTNYTKTGRKFKNYVRVGPVVDEMGKTINFVGVLKEVVDAEKVMDAPKSGGTKLPFMS</sequence>
<gene>
    <name evidence="2" type="ORF">SMAR1040_LOCUS737</name>
</gene>
<dbReference type="EMBL" id="HBFU01001151">
    <property type="protein sequence ID" value="CAD8926790.1"/>
    <property type="molecule type" value="Transcribed_RNA"/>
</dbReference>
<evidence type="ECO:0000313" key="2">
    <source>
        <dbReference type="EMBL" id="CAD8926790.1"/>
    </source>
</evidence>